<keyword evidence="5" id="KW-0210">Decarboxylase</keyword>
<organism evidence="8 9">
    <name type="scientific">Paenibacillus chartarius</name>
    <dbReference type="NCBI Taxonomy" id="747481"/>
    <lineage>
        <taxon>Bacteria</taxon>
        <taxon>Bacillati</taxon>
        <taxon>Bacillota</taxon>
        <taxon>Bacilli</taxon>
        <taxon>Bacillales</taxon>
        <taxon>Paenibacillaceae</taxon>
        <taxon>Paenibacillus</taxon>
    </lineage>
</organism>
<proteinExistence type="predicted"/>
<protein>
    <recommendedName>
        <fullName evidence="3">2-oxo-4-hydroxy-4-carboxy-5-ureidoimidazoline decarboxylase</fullName>
        <ecNumber evidence="3">4.1.1.97</ecNumber>
    </recommendedName>
</protein>
<dbReference type="SUPFAM" id="SSF158694">
    <property type="entry name" value="UraD-Like"/>
    <property type="match status" value="1"/>
</dbReference>
<evidence type="ECO:0000256" key="3">
    <source>
        <dbReference type="ARBA" id="ARBA00012257"/>
    </source>
</evidence>
<dbReference type="InterPro" id="IPR018020">
    <property type="entry name" value="OHCU_decarboxylase"/>
</dbReference>
<feature type="domain" description="Oxo-4-hydroxy-4-carboxy-5-ureidoimidazoline decarboxylase" evidence="7">
    <location>
        <begin position="9"/>
        <end position="161"/>
    </location>
</feature>
<dbReference type="PANTHER" id="PTHR43466">
    <property type="entry name" value="2-OXO-4-HYDROXY-4-CARBOXY-5-UREIDOIMIDAZOLINE DECARBOXYLASE-RELATED"/>
    <property type="match status" value="1"/>
</dbReference>
<evidence type="ECO:0000313" key="9">
    <source>
        <dbReference type="Proteomes" id="UP001589776"/>
    </source>
</evidence>
<gene>
    <name evidence="8" type="primary">uraD</name>
    <name evidence="8" type="ORF">ACFFK0_05675</name>
</gene>
<evidence type="ECO:0000256" key="1">
    <source>
        <dbReference type="ARBA" id="ARBA00001163"/>
    </source>
</evidence>
<dbReference type="EC" id="4.1.1.97" evidence="3"/>
<accession>A0ABV6DH25</accession>
<evidence type="ECO:0000259" key="7">
    <source>
        <dbReference type="Pfam" id="PF09349"/>
    </source>
</evidence>
<dbReference type="GO" id="GO:0051997">
    <property type="term" value="F:2-oxo-4-hydroxy-4-carboxy-5-ureidoimidazoline decarboxylase activity"/>
    <property type="evidence" value="ECO:0007669"/>
    <property type="project" value="UniProtKB-EC"/>
</dbReference>
<keyword evidence="6 8" id="KW-0456">Lyase</keyword>
<dbReference type="Gene3D" id="1.10.3330.10">
    <property type="entry name" value="Oxo-4-hydroxy-4-carboxy-5-ureidoimidazoline decarboxylase"/>
    <property type="match status" value="1"/>
</dbReference>
<comment type="caution">
    <text evidence="8">The sequence shown here is derived from an EMBL/GenBank/DDBJ whole genome shotgun (WGS) entry which is preliminary data.</text>
</comment>
<comment type="catalytic activity">
    <reaction evidence="1">
        <text>5-hydroxy-2-oxo-4-ureido-2,5-dihydro-1H-imidazole-5-carboxylate + H(+) = (S)-allantoin + CO2</text>
        <dbReference type="Rhea" id="RHEA:26301"/>
        <dbReference type="ChEBI" id="CHEBI:15378"/>
        <dbReference type="ChEBI" id="CHEBI:15678"/>
        <dbReference type="ChEBI" id="CHEBI:16526"/>
        <dbReference type="ChEBI" id="CHEBI:58639"/>
        <dbReference type="EC" id="4.1.1.97"/>
    </reaction>
</comment>
<keyword evidence="4" id="KW-0659">Purine metabolism</keyword>
<comment type="pathway">
    <text evidence="2">Purine metabolism; urate degradation; (S)-allantoin from urate: step 3/3.</text>
</comment>
<evidence type="ECO:0000256" key="4">
    <source>
        <dbReference type="ARBA" id="ARBA00022631"/>
    </source>
</evidence>
<dbReference type="EMBL" id="JBHLWN010000024">
    <property type="protein sequence ID" value="MFC0211945.1"/>
    <property type="molecule type" value="Genomic_DNA"/>
</dbReference>
<dbReference type="Pfam" id="PF09349">
    <property type="entry name" value="OHCU_decarbox"/>
    <property type="match status" value="1"/>
</dbReference>
<dbReference type="PANTHER" id="PTHR43466:SF1">
    <property type="entry name" value="2-OXO-4-HYDROXY-4-CARBOXY-5-UREIDOIMIDAZOLINE DECARBOXYLASE-RELATED"/>
    <property type="match status" value="1"/>
</dbReference>
<dbReference type="Proteomes" id="UP001589776">
    <property type="component" value="Unassembled WGS sequence"/>
</dbReference>
<evidence type="ECO:0000313" key="8">
    <source>
        <dbReference type="EMBL" id="MFC0211945.1"/>
    </source>
</evidence>
<keyword evidence="9" id="KW-1185">Reference proteome</keyword>
<dbReference type="RefSeq" id="WP_377468987.1">
    <property type="nucleotide sequence ID" value="NZ_JBHLWN010000024.1"/>
</dbReference>
<name>A0ABV6DH25_9BACL</name>
<dbReference type="NCBIfam" id="TIGR03164">
    <property type="entry name" value="UHCUDC"/>
    <property type="match status" value="1"/>
</dbReference>
<dbReference type="InterPro" id="IPR017580">
    <property type="entry name" value="OHCU_decarboxylase-1"/>
</dbReference>
<evidence type="ECO:0000256" key="5">
    <source>
        <dbReference type="ARBA" id="ARBA00022793"/>
    </source>
</evidence>
<dbReference type="InterPro" id="IPR036778">
    <property type="entry name" value="OHCU_decarboxylase_sf"/>
</dbReference>
<reference evidence="8 9" key="1">
    <citation type="submission" date="2024-09" db="EMBL/GenBank/DDBJ databases">
        <authorList>
            <person name="Sun Q."/>
            <person name="Mori K."/>
        </authorList>
    </citation>
    <scope>NUCLEOTIDE SEQUENCE [LARGE SCALE GENOMIC DNA]</scope>
    <source>
        <strain evidence="8 9">CCM 7759</strain>
    </source>
</reference>
<evidence type="ECO:0000256" key="6">
    <source>
        <dbReference type="ARBA" id="ARBA00023239"/>
    </source>
</evidence>
<evidence type="ECO:0000256" key="2">
    <source>
        <dbReference type="ARBA" id="ARBA00004754"/>
    </source>
</evidence>
<sequence length="169" mass="19627">MRVTIELLNEMNKDEFLRIVGPVFEHSPWVAERVWDFRPFRSVAQLHGEMMSRVREAGEPAVLQLFRAHPDLATRLKVTELSAGEQGGAGLDRLSPQEYERFSELNRRYKQKFGFPFILAVAGKTKEQIAEAMERRLQHEAAEEWRRALSEIAKITEIRLERIIQSTAH</sequence>